<name>A0AAD7MDK4_9AGAR</name>
<keyword evidence="3" id="KW-1185">Reference proteome</keyword>
<proteinExistence type="predicted"/>
<gene>
    <name evidence="2" type="ORF">B0H16DRAFT_1479453</name>
</gene>
<feature type="compositionally biased region" description="Basic and acidic residues" evidence="1">
    <location>
        <begin position="148"/>
        <end position="162"/>
    </location>
</feature>
<feature type="compositionally biased region" description="Basic and acidic residues" evidence="1">
    <location>
        <begin position="224"/>
        <end position="233"/>
    </location>
</feature>
<evidence type="ECO:0000313" key="3">
    <source>
        <dbReference type="Proteomes" id="UP001215598"/>
    </source>
</evidence>
<evidence type="ECO:0000313" key="2">
    <source>
        <dbReference type="EMBL" id="KAJ7712397.1"/>
    </source>
</evidence>
<protein>
    <submittedName>
        <fullName evidence="2">Uncharacterized protein</fullName>
    </submittedName>
</protein>
<organism evidence="2 3">
    <name type="scientific">Mycena metata</name>
    <dbReference type="NCBI Taxonomy" id="1033252"/>
    <lineage>
        <taxon>Eukaryota</taxon>
        <taxon>Fungi</taxon>
        <taxon>Dikarya</taxon>
        <taxon>Basidiomycota</taxon>
        <taxon>Agaricomycotina</taxon>
        <taxon>Agaricomycetes</taxon>
        <taxon>Agaricomycetidae</taxon>
        <taxon>Agaricales</taxon>
        <taxon>Marasmiineae</taxon>
        <taxon>Mycenaceae</taxon>
        <taxon>Mycena</taxon>
    </lineage>
</organism>
<feature type="region of interest" description="Disordered" evidence="1">
    <location>
        <begin position="204"/>
        <end position="233"/>
    </location>
</feature>
<sequence>MKLVEVFTVLIALTQYWLWWYDELPHSVAKEQREVFIKRNRGRQAVKAPRGPQKLVDVGEIRQDKPENCLVAERLRRQHQRAMNFNYVSGNTLPETREWMTLRTISKRCKRQGRKEGIQMSDWESAQTSLANLRQTYNKPQGPAARATRGEQNSEEKRKEWNENTESEAKNYVIQWLVEASEAVDGGVEVSGGVTWSVGFERHHGGNQRYVPPAETEGGSMVKHTRDECVNKD</sequence>
<reference evidence="2" key="1">
    <citation type="submission" date="2023-03" db="EMBL/GenBank/DDBJ databases">
        <title>Massive genome expansion in bonnet fungi (Mycena s.s.) driven by repeated elements and novel gene families across ecological guilds.</title>
        <authorList>
            <consortium name="Lawrence Berkeley National Laboratory"/>
            <person name="Harder C.B."/>
            <person name="Miyauchi S."/>
            <person name="Viragh M."/>
            <person name="Kuo A."/>
            <person name="Thoen E."/>
            <person name="Andreopoulos B."/>
            <person name="Lu D."/>
            <person name="Skrede I."/>
            <person name="Drula E."/>
            <person name="Henrissat B."/>
            <person name="Morin E."/>
            <person name="Kohler A."/>
            <person name="Barry K."/>
            <person name="LaButti K."/>
            <person name="Morin E."/>
            <person name="Salamov A."/>
            <person name="Lipzen A."/>
            <person name="Mereny Z."/>
            <person name="Hegedus B."/>
            <person name="Baldrian P."/>
            <person name="Stursova M."/>
            <person name="Weitz H."/>
            <person name="Taylor A."/>
            <person name="Grigoriev I.V."/>
            <person name="Nagy L.G."/>
            <person name="Martin F."/>
            <person name="Kauserud H."/>
        </authorList>
    </citation>
    <scope>NUCLEOTIDE SEQUENCE</scope>
    <source>
        <strain evidence="2">CBHHK182m</strain>
    </source>
</reference>
<dbReference type="EMBL" id="JARKIB010000367">
    <property type="protein sequence ID" value="KAJ7712397.1"/>
    <property type="molecule type" value="Genomic_DNA"/>
</dbReference>
<accession>A0AAD7MDK4</accession>
<evidence type="ECO:0000256" key="1">
    <source>
        <dbReference type="SAM" id="MobiDB-lite"/>
    </source>
</evidence>
<feature type="region of interest" description="Disordered" evidence="1">
    <location>
        <begin position="136"/>
        <end position="165"/>
    </location>
</feature>
<dbReference type="AlphaFoldDB" id="A0AAD7MDK4"/>
<dbReference type="Proteomes" id="UP001215598">
    <property type="component" value="Unassembled WGS sequence"/>
</dbReference>
<comment type="caution">
    <text evidence="2">The sequence shown here is derived from an EMBL/GenBank/DDBJ whole genome shotgun (WGS) entry which is preliminary data.</text>
</comment>